<dbReference type="Proteomes" id="UP000070544">
    <property type="component" value="Unassembled WGS sequence"/>
</dbReference>
<name>A0A139AFE3_GONPJ</name>
<dbReference type="AlphaFoldDB" id="A0A139AFE3"/>
<keyword evidence="2" id="KW-1185">Reference proteome</keyword>
<protein>
    <submittedName>
        <fullName evidence="1">Uncharacterized protein</fullName>
    </submittedName>
</protein>
<proteinExistence type="predicted"/>
<reference evidence="1 2" key="1">
    <citation type="journal article" date="2015" name="Genome Biol. Evol.">
        <title>Phylogenomic analyses indicate that early fungi evolved digesting cell walls of algal ancestors of land plants.</title>
        <authorList>
            <person name="Chang Y."/>
            <person name="Wang S."/>
            <person name="Sekimoto S."/>
            <person name="Aerts A.L."/>
            <person name="Choi C."/>
            <person name="Clum A."/>
            <person name="LaButti K.M."/>
            <person name="Lindquist E.A."/>
            <person name="Yee Ngan C."/>
            <person name="Ohm R.A."/>
            <person name="Salamov A.A."/>
            <person name="Grigoriev I.V."/>
            <person name="Spatafora J.W."/>
            <person name="Berbee M.L."/>
        </authorList>
    </citation>
    <scope>NUCLEOTIDE SEQUENCE [LARGE SCALE GENOMIC DNA]</scope>
    <source>
        <strain evidence="1 2">JEL478</strain>
    </source>
</reference>
<evidence type="ECO:0000313" key="2">
    <source>
        <dbReference type="Proteomes" id="UP000070544"/>
    </source>
</evidence>
<evidence type="ECO:0000313" key="1">
    <source>
        <dbReference type="EMBL" id="KXS15526.1"/>
    </source>
</evidence>
<gene>
    <name evidence="1" type="ORF">M427DRAFT_32220</name>
</gene>
<organism evidence="1 2">
    <name type="scientific">Gonapodya prolifera (strain JEL478)</name>
    <name type="common">Monoblepharis prolifera</name>
    <dbReference type="NCBI Taxonomy" id="1344416"/>
    <lineage>
        <taxon>Eukaryota</taxon>
        <taxon>Fungi</taxon>
        <taxon>Fungi incertae sedis</taxon>
        <taxon>Chytridiomycota</taxon>
        <taxon>Chytridiomycota incertae sedis</taxon>
        <taxon>Monoblepharidomycetes</taxon>
        <taxon>Monoblepharidales</taxon>
        <taxon>Gonapodyaceae</taxon>
        <taxon>Gonapodya</taxon>
    </lineage>
</organism>
<accession>A0A139AFE3</accession>
<dbReference type="EMBL" id="KQ965761">
    <property type="protein sequence ID" value="KXS15526.1"/>
    <property type="molecule type" value="Genomic_DNA"/>
</dbReference>
<sequence length="359" mass="39795">MAAHNSPLPADLASLSHEWRSWFFHYAAEFRMEARILIYGVQLLLGLLVDPLPPFPSANVTHAAPSCLRFRPTQAATPHQIEPTMCKNLVYVKSWTAGAVVTDADGAVMVTFAPGYMLKLDVLIAQSQLLCLLDDSVRESKVTNTDVEWLQAVVAFVEESATYVHLQRALAACRAVWTNDHGGCSIANFDIPRLPQRLSSSFVPSPRDAALFSECYVADVDSREGGGRGLQPVPNVLEHLEPLERGVECVAERDSERLVDCSGGDVALVENENDDEAELLTEVLLADSLLGDHRPIGRSYSSRLTHEAMRGNRWFNSRTEEEQEAKLKEVHARISKELQTRLNVGLWLGTLWRPNKSGP</sequence>